<name>A0A4P6XRT5_9ASCO</name>
<keyword evidence="5" id="KW-0238">DNA-binding</keyword>
<feature type="domain" description="BZIP" evidence="11">
    <location>
        <begin position="141"/>
        <end position="156"/>
    </location>
</feature>
<comment type="function">
    <text evidence="1">Putative transcription factor.</text>
</comment>
<evidence type="ECO:0000256" key="8">
    <source>
        <dbReference type="ARBA" id="ARBA00044067"/>
    </source>
</evidence>
<evidence type="ECO:0000256" key="10">
    <source>
        <dbReference type="SAM" id="MobiDB-lite"/>
    </source>
</evidence>
<keyword evidence="7" id="KW-0539">Nucleus</keyword>
<keyword evidence="13" id="KW-1185">Reference proteome</keyword>
<evidence type="ECO:0000256" key="3">
    <source>
        <dbReference type="ARBA" id="ARBA00007163"/>
    </source>
</evidence>
<organism evidence="12 13">
    <name type="scientific">Metschnikowia aff. pulcherrima</name>
    <dbReference type="NCBI Taxonomy" id="2163413"/>
    <lineage>
        <taxon>Eukaryota</taxon>
        <taxon>Fungi</taxon>
        <taxon>Dikarya</taxon>
        <taxon>Ascomycota</taxon>
        <taxon>Saccharomycotina</taxon>
        <taxon>Pichiomycetes</taxon>
        <taxon>Metschnikowiaceae</taxon>
        <taxon>Metschnikowia</taxon>
    </lineage>
</organism>
<evidence type="ECO:0000313" key="12">
    <source>
        <dbReference type="EMBL" id="QBM88494.1"/>
    </source>
</evidence>
<evidence type="ECO:0000256" key="4">
    <source>
        <dbReference type="ARBA" id="ARBA00023015"/>
    </source>
</evidence>
<evidence type="ECO:0000313" key="13">
    <source>
        <dbReference type="Proteomes" id="UP000292447"/>
    </source>
</evidence>
<dbReference type="STRING" id="2163413.A0A4P6XRT5"/>
<evidence type="ECO:0000256" key="7">
    <source>
        <dbReference type="ARBA" id="ARBA00023242"/>
    </source>
</evidence>
<accession>A0A4P6XRT5</accession>
<dbReference type="EMBL" id="CP034458">
    <property type="protein sequence ID" value="QBM88494.1"/>
    <property type="molecule type" value="Genomic_DNA"/>
</dbReference>
<proteinExistence type="inferred from homology"/>
<evidence type="ECO:0000256" key="9">
    <source>
        <dbReference type="SAM" id="Coils"/>
    </source>
</evidence>
<keyword evidence="4" id="KW-0805">Transcription regulation</keyword>
<dbReference type="InterPro" id="IPR050936">
    <property type="entry name" value="AP-1-like"/>
</dbReference>
<comment type="similarity">
    <text evidence="3">Belongs to the bZIP family.</text>
</comment>
<dbReference type="GO" id="GO:0001228">
    <property type="term" value="F:DNA-binding transcription activator activity, RNA polymerase II-specific"/>
    <property type="evidence" value="ECO:0007669"/>
    <property type="project" value="TreeGrafter"/>
</dbReference>
<dbReference type="GO" id="GO:0000976">
    <property type="term" value="F:transcription cis-regulatory region binding"/>
    <property type="evidence" value="ECO:0007669"/>
    <property type="project" value="InterPro"/>
</dbReference>
<dbReference type="CDD" id="cd14688">
    <property type="entry name" value="bZIP_YAP"/>
    <property type="match status" value="1"/>
</dbReference>
<dbReference type="PROSITE" id="PS00036">
    <property type="entry name" value="BZIP_BASIC"/>
    <property type="match status" value="1"/>
</dbReference>
<evidence type="ECO:0000256" key="5">
    <source>
        <dbReference type="ARBA" id="ARBA00023125"/>
    </source>
</evidence>
<feature type="compositionally biased region" description="Basic and acidic residues" evidence="10">
    <location>
        <begin position="34"/>
        <end position="54"/>
    </location>
</feature>
<feature type="coiled-coil region" evidence="9">
    <location>
        <begin position="164"/>
        <end position="191"/>
    </location>
</feature>
<sequence length="211" mass="23559">MQKELARVTVTYPWKEVSSSTAIYKKSGESLAKTSKDDSKRMSIDTHQQEHLEPHTGSSADVSRHEELYNTGSAGQQIALLDQNEESNTTIGILGRTQNSSSVSALPEILSPEVPERPSPARQAGSESPRPVRPKALQGTKRAAQNRSAQRAFRERREKYVRDLEATALQVTELQKTVDQLRQENTELRGYTLALQTRLIELNPSESNHLP</sequence>
<dbReference type="InterPro" id="IPR004827">
    <property type="entry name" value="bZIP"/>
</dbReference>
<dbReference type="PANTHER" id="PTHR40621">
    <property type="entry name" value="TRANSCRIPTION FACTOR KAPC-RELATED"/>
    <property type="match status" value="1"/>
</dbReference>
<evidence type="ECO:0000259" key="11">
    <source>
        <dbReference type="PROSITE" id="PS00036"/>
    </source>
</evidence>
<feature type="region of interest" description="Disordered" evidence="10">
    <location>
        <begin position="23"/>
        <end position="64"/>
    </location>
</feature>
<dbReference type="Gene3D" id="1.20.5.170">
    <property type="match status" value="1"/>
</dbReference>
<keyword evidence="9" id="KW-0175">Coiled coil</keyword>
<comment type="subcellular location">
    <subcellularLocation>
        <location evidence="2">Nucleus</location>
    </subcellularLocation>
</comment>
<dbReference type="GO" id="GO:0090575">
    <property type="term" value="C:RNA polymerase II transcription regulator complex"/>
    <property type="evidence" value="ECO:0007669"/>
    <property type="project" value="TreeGrafter"/>
</dbReference>
<keyword evidence="6" id="KW-0804">Transcription</keyword>
<dbReference type="PANTHER" id="PTHR40621:SF11">
    <property type="entry name" value="TRANSCRIPTION FACTOR KAPC-RELATED"/>
    <property type="match status" value="1"/>
</dbReference>
<protein>
    <recommendedName>
        <fullName evidence="8">Putative transcription factor kapC</fullName>
    </recommendedName>
</protein>
<dbReference type="SUPFAM" id="SSF57959">
    <property type="entry name" value="Leucine zipper domain"/>
    <property type="match status" value="1"/>
</dbReference>
<dbReference type="Proteomes" id="UP000292447">
    <property type="component" value="Chromosome III"/>
</dbReference>
<gene>
    <name evidence="12" type="ORF">METSCH_C04630</name>
</gene>
<dbReference type="SMART" id="SM00338">
    <property type="entry name" value="BRLZ"/>
    <property type="match status" value="1"/>
</dbReference>
<evidence type="ECO:0000256" key="1">
    <source>
        <dbReference type="ARBA" id="ARBA00004049"/>
    </source>
</evidence>
<dbReference type="AlphaFoldDB" id="A0A4P6XRT5"/>
<reference evidence="13" key="1">
    <citation type="submission" date="2019-03" db="EMBL/GenBank/DDBJ databases">
        <title>Snf2 controls pulcherriminic acid biosynthesis and connects pigmentation and antifungal activity of the yeast Metschnikowia pulcherrima.</title>
        <authorList>
            <person name="Gore-Lloyd D."/>
            <person name="Sumann I."/>
            <person name="Brachmann A.O."/>
            <person name="Schneeberger K."/>
            <person name="Ortiz-Merino R.A."/>
            <person name="Moreno-Beltran M."/>
            <person name="Schlaefli M."/>
            <person name="Kirner P."/>
            <person name="Santos Kron A."/>
            <person name="Wolfe K.H."/>
            <person name="Piel J."/>
            <person name="Ahrens C.H."/>
            <person name="Henk D."/>
            <person name="Freimoser F.M."/>
        </authorList>
    </citation>
    <scope>NUCLEOTIDE SEQUENCE [LARGE SCALE GENOMIC DNA]</scope>
    <source>
        <strain evidence="13">APC 1.2</strain>
    </source>
</reference>
<dbReference type="InterPro" id="IPR046347">
    <property type="entry name" value="bZIP_sf"/>
</dbReference>
<evidence type="ECO:0000256" key="2">
    <source>
        <dbReference type="ARBA" id="ARBA00004123"/>
    </source>
</evidence>
<feature type="region of interest" description="Disordered" evidence="10">
    <location>
        <begin position="111"/>
        <end position="154"/>
    </location>
</feature>
<evidence type="ECO:0000256" key="6">
    <source>
        <dbReference type="ARBA" id="ARBA00023163"/>
    </source>
</evidence>